<evidence type="ECO:0000256" key="3">
    <source>
        <dbReference type="ARBA" id="ARBA00012217"/>
    </source>
</evidence>
<evidence type="ECO:0000256" key="2">
    <source>
        <dbReference type="ARBA" id="ARBA00010190"/>
    </source>
</evidence>
<keyword evidence="4" id="KW-0436">Ligase</keyword>
<evidence type="ECO:0000259" key="9">
    <source>
        <dbReference type="Pfam" id="PF01259"/>
    </source>
</evidence>
<dbReference type="RefSeq" id="WP_123779248.1">
    <property type="nucleotide sequence ID" value="NZ_RKMG01000003.1"/>
</dbReference>
<dbReference type="EC" id="6.3.2.6" evidence="3"/>
<evidence type="ECO:0000256" key="5">
    <source>
        <dbReference type="ARBA" id="ARBA00022741"/>
    </source>
</evidence>
<dbReference type="Gene3D" id="3.30.470.20">
    <property type="entry name" value="ATP-grasp fold, B domain"/>
    <property type="match status" value="1"/>
</dbReference>
<dbReference type="AlphaFoldDB" id="A0A3N4GX39"/>
<accession>A0A3N4GX39</accession>
<evidence type="ECO:0000256" key="6">
    <source>
        <dbReference type="ARBA" id="ARBA00022755"/>
    </source>
</evidence>
<keyword evidence="11" id="KW-1185">Reference proteome</keyword>
<dbReference type="InterPro" id="IPR028923">
    <property type="entry name" value="SAICAR_synt/ADE2_N"/>
</dbReference>
<keyword evidence="5" id="KW-0547">Nucleotide-binding</keyword>
<organism evidence="10 11">
    <name type="scientific">Aerococcus agrisoli</name>
    <dbReference type="NCBI Taxonomy" id="2487350"/>
    <lineage>
        <taxon>Bacteria</taxon>
        <taxon>Bacillati</taxon>
        <taxon>Bacillota</taxon>
        <taxon>Bacilli</taxon>
        <taxon>Lactobacillales</taxon>
        <taxon>Aerococcaceae</taxon>
        <taxon>Aerococcus</taxon>
    </lineage>
</organism>
<keyword evidence="6" id="KW-0658">Purine biosynthesis</keyword>
<dbReference type="SUPFAM" id="SSF56104">
    <property type="entry name" value="SAICAR synthase-like"/>
    <property type="match status" value="1"/>
</dbReference>
<evidence type="ECO:0000313" key="11">
    <source>
        <dbReference type="Proteomes" id="UP000273977"/>
    </source>
</evidence>
<reference evidence="10 11" key="1">
    <citation type="submission" date="2018-11" db="EMBL/GenBank/DDBJ databases">
        <title>Aerococcus sp. SJQ22, whole genome shotgun sequence.</title>
        <authorList>
            <person name="Sun L."/>
            <person name="Gao X."/>
            <person name="Chen W."/>
            <person name="Huang K."/>
        </authorList>
    </citation>
    <scope>NUCLEOTIDE SEQUENCE [LARGE SCALE GENOMIC DNA]</scope>
    <source>
        <strain evidence="10 11">SJQ22</strain>
    </source>
</reference>
<evidence type="ECO:0000256" key="4">
    <source>
        <dbReference type="ARBA" id="ARBA00022598"/>
    </source>
</evidence>
<feature type="domain" description="SAICAR synthetase/ADE2 N-terminal" evidence="9">
    <location>
        <begin position="5"/>
        <end position="217"/>
    </location>
</feature>
<evidence type="ECO:0000256" key="1">
    <source>
        <dbReference type="ARBA" id="ARBA00004672"/>
    </source>
</evidence>
<dbReference type="PANTHER" id="PTHR43700">
    <property type="entry name" value="PHOSPHORIBOSYLAMINOIMIDAZOLE-SUCCINOCARBOXAMIDE SYNTHASE"/>
    <property type="match status" value="1"/>
</dbReference>
<evidence type="ECO:0000313" key="10">
    <source>
        <dbReference type="EMBL" id="RPA63651.1"/>
    </source>
</evidence>
<name>A0A3N4GX39_9LACT</name>
<gene>
    <name evidence="10" type="ORF">EF384_01650</name>
</gene>
<evidence type="ECO:0000256" key="8">
    <source>
        <dbReference type="ARBA" id="ARBA00048475"/>
    </source>
</evidence>
<dbReference type="EMBL" id="RKMG01000003">
    <property type="protein sequence ID" value="RPA63651.1"/>
    <property type="molecule type" value="Genomic_DNA"/>
</dbReference>
<keyword evidence="7" id="KW-0067">ATP-binding</keyword>
<sequence>MSEVIYSGKTKDIYQGAEENQLVLKFKDDVTGVDGVFDPGANQVGLSIEGVGQVGLRLTKYFYSKLNEAGYPTHFVDADIENNTMTVRKAQVFGKGLEVITRFKATGSFVRRYGDYVTEGTPLNAYVEVTLKDDDREDPYITKDALALLDIMNGDQYEELVATTKEIASFVRDDIAAHGLEVFDIKLEFGFDAVTGKVILIDEISGGNMRVFDNGEYVLPLNLINYFPEA</sequence>
<dbReference type="PANTHER" id="PTHR43700:SF1">
    <property type="entry name" value="PHOSPHORIBOSYLAMINOIMIDAZOLE-SUCCINOCARBOXAMIDE SYNTHASE"/>
    <property type="match status" value="1"/>
</dbReference>
<dbReference type="GO" id="GO:0006189">
    <property type="term" value="P:'de novo' IMP biosynthetic process"/>
    <property type="evidence" value="ECO:0007669"/>
    <property type="project" value="UniProtKB-UniPathway"/>
</dbReference>
<evidence type="ECO:0000256" key="7">
    <source>
        <dbReference type="ARBA" id="ARBA00022840"/>
    </source>
</evidence>
<dbReference type="GO" id="GO:0004639">
    <property type="term" value="F:phosphoribosylaminoimidazolesuccinocarboxamide synthase activity"/>
    <property type="evidence" value="ECO:0007669"/>
    <property type="project" value="UniProtKB-EC"/>
</dbReference>
<proteinExistence type="inferred from homology"/>
<dbReference type="GO" id="GO:0005524">
    <property type="term" value="F:ATP binding"/>
    <property type="evidence" value="ECO:0007669"/>
    <property type="project" value="UniProtKB-KW"/>
</dbReference>
<dbReference type="UniPathway" id="UPA00074">
    <property type="reaction ID" value="UER00131"/>
</dbReference>
<dbReference type="OrthoDB" id="9801549at2"/>
<dbReference type="Gene3D" id="3.30.200.20">
    <property type="entry name" value="Phosphorylase Kinase, domain 1"/>
    <property type="match status" value="1"/>
</dbReference>
<dbReference type="Proteomes" id="UP000273977">
    <property type="component" value="Unassembled WGS sequence"/>
</dbReference>
<protein>
    <recommendedName>
        <fullName evidence="3">phosphoribosylaminoimidazolesuccinocarboxamide synthase</fullName>
        <ecNumber evidence="3">6.3.2.6</ecNumber>
    </recommendedName>
</protein>
<dbReference type="Pfam" id="PF01259">
    <property type="entry name" value="SAICAR_synt"/>
    <property type="match status" value="1"/>
</dbReference>
<comment type="caution">
    <text evidence="10">The sequence shown here is derived from an EMBL/GenBank/DDBJ whole genome shotgun (WGS) entry which is preliminary data.</text>
</comment>
<comment type="similarity">
    <text evidence="2">Belongs to the SAICAR synthetase family.</text>
</comment>
<comment type="catalytic activity">
    <reaction evidence="8">
        <text>5-amino-1-(5-phospho-D-ribosyl)imidazole-4-carboxylate + L-aspartate + ATP = (2S)-2-[5-amino-1-(5-phospho-beta-D-ribosyl)imidazole-4-carboxamido]succinate + ADP + phosphate + 2 H(+)</text>
        <dbReference type="Rhea" id="RHEA:22628"/>
        <dbReference type="ChEBI" id="CHEBI:15378"/>
        <dbReference type="ChEBI" id="CHEBI:29991"/>
        <dbReference type="ChEBI" id="CHEBI:30616"/>
        <dbReference type="ChEBI" id="CHEBI:43474"/>
        <dbReference type="ChEBI" id="CHEBI:58443"/>
        <dbReference type="ChEBI" id="CHEBI:77657"/>
        <dbReference type="ChEBI" id="CHEBI:456216"/>
        <dbReference type="EC" id="6.3.2.6"/>
    </reaction>
</comment>
<comment type="pathway">
    <text evidence="1">Purine metabolism; IMP biosynthesis via de novo pathway; 5-amino-1-(5-phospho-D-ribosyl)imidazole-4-carboxamide from 5-amino-1-(5-phospho-D-ribosyl)imidazole-4-carboxylate: step 1/2.</text>
</comment>
<dbReference type="GO" id="GO:0005737">
    <property type="term" value="C:cytoplasm"/>
    <property type="evidence" value="ECO:0007669"/>
    <property type="project" value="TreeGrafter"/>
</dbReference>